<keyword evidence="4" id="KW-1185">Reference proteome</keyword>
<feature type="transmembrane region" description="Helical" evidence="2">
    <location>
        <begin position="145"/>
        <end position="174"/>
    </location>
</feature>
<keyword evidence="2" id="KW-0812">Transmembrane</keyword>
<evidence type="ECO:0000313" key="4">
    <source>
        <dbReference type="Proteomes" id="UP000215902"/>
    </source>
</evidence>
<feature type="transmembrane region" description="Helical" evidence="2">
    <location>
        <begin position="120"/>
        <end position="138"/>
    </location>
</feature>
<organism evidence="3 4">
    <name type="scientific">Macrostomum lignano</name>
    <dbReference type="NCBI Taxonomy" id="282301"/>
    <lineage>
        <taxon>Eukaryota</taxon>
        <taxon>Metazoa</taxon>
        <taxon>Spiralia</taxon>
        <taxon>Lophotrochozoa</taxon>
        <taxon>Platyhelminthes</taxon>
        <taxon>Rhabditophora</taxon>
        <taxon>Macrostomorpha</taxon>
        <taxon>Macrostomida</taxon>
        <taxon>Macrostomidae</taxon>
        <taxon>Macrostomum</taxon>
    </lineage>
</organism>
<reference evidence="3 4" key="1">
    <citation type="submission" date="2017-06" db="EMBL/GenBank/DDBJ databases">
        <title>A platform for efficient transgenesis in Macrostomum lignano, a flatworm model organism for stem cell research.</title>
        <authorList>
            <person name="Berezikov E."/>
        </authorList>
    </citation>
    <scope>NUCLEOTIDE SEQUENCE [LARGE SCALE GENOMIC DNA]</scope>
    <source>
        <strain evidence="3">DV1</strain>
        <tissue evidence="3">Whole organism</tissue>
    </source>
</reference>
<evidence type="ECO:0000256" key="1">
    <source>
        <dbReference type="SAM" id="MobiDB-lite"/>
    </source>
</evidence>
<proteinExistence type="predicted"/>
<accession>A0A267FX50</accession>
<dbReference type="AlphaFoldDB" id="A0A267FX50"/>
<keyword evidence="2" id="KW-0472">Membrane</keyword>
<protein>
    <submittedName>
        <fullName evidence="3">Uncharacterized protein</fullName>
    </submittedName>
</protein>
<feature type="transmembrane region" description="Helical" evidence="2">
    <location>
        <begin position="73"/>
        <end position="100"/>
    </location>
</feature>
<comment type="caution">
    <text evidence="3">The sequence shown here is derived from an EMBL/GenBank/DDBJ whole genome shotgun (WGS) entry which is preliminary data.</text>
</comment>
<feature type="region of interest" description="Disordered" evidence="1">
    <location>
        <begin position="237"/>
        <end position="260"/>
    </location>
</feature>
<name>A0A267FX50_9PLAT</name>
<feature type="transmembrane region" description="Helical" evidence="2">
    <location>
        <begin position="186"/>
        <end position="207"/>
    </location>
</feature>
<gene>
    <name evidence="3" type="ORF">BOX15_Mlig033618g2</name>
</gene>
<keyword evidence="2" id="KW-1133">Transmembrane helix</keyword>
<evidence type="ECO:0000256" key="2">
    <source>
        <dbReference type="SAM" id="Phobius"/>
    </source>
</evidence>
<evidence type="ECO:0000313" key="3">
    <source>
        <dbReference type="EMBL" id="PAA78398.1"/>
    </source>
</evidence>
<feature type="compositionally biased region" description="Polar residues" evidence="1">
    <location>
        <begin position="241"/>
        <end position="260"/>
    </location>
</feature>
<sequence length="260" mass="27022">MTDAPISPASLQVPNKLNVPLVKQQELCLLSNASCMSLTQEEVSASLTSSSSQAEATGELILRLGWKLRVHAYLAKFVAACGALSLSLATIGFVSVMPPAPLNSATQAGRLSAGLQDAHSAEWVGAVMLAAGLANLWVGRGRISLLLAFGANLIAMAFAGTGLCVSCILLGLYFSQRDSSASTQLLNASLLVLFVLLAQLSGLGALVTHSLIYHPYRAFARANVLLFQQQMQCSDLGGPASGQSTEVDAGSQGQAETSTK</sequence>
<dbReference type="EMBL" id="NIVC01000691">
    <property type="protein sequence ID" value="PAA78398.1"/>
    <property type="molecule type" value="Genomic_DNA"/>
</dbReference>
<dbReference type="Proteomes" id="UP000215902">
    <property type="component" value="Unassembled WGS sequence"/>
</dbReference>